<keyword evidence="1" id="KW-0175">Coiled coil</keyword>
<evidence type="ECO:0000259" key="3">
    <source>
        <dbReference type="Pfam" id="PF10145"/>
    </source>
</evidence>
<feature type="domain" description="Phage tail tape measure protein" evidence="3">
    <location>
        <begin position="187"/>
        <end position="376"/>
    </location>
</feature>
<sequence>MAKSSDLIIRLNADTGKFESGFKNAEASAKAFERELAKLEAQQREMAKLEAQAYREQQQRDEAKERAIREMARLEAAAYREERQRQEAKQRAIQELGDAERQAYAEQARRDAAAARRQEQLAEQERRRMERRREAMADIGRAQVAAGAALVAGLLVSVRAAVEWESAWTGVQKTVNGTEAEMADLEKQLRAMSGVLPVSSTEIANVAAAAGQLGIERSNVAAFTKTMVDLGVSTNLSSEEAATTLARLMNIMGTSQADVRRLGSTIVDLGNNFATTEQEIAAMALRIAGAGKTIGLSEADVLGFAAALSSVGIEAEAGGSSISTLLINMAVAVSEGGSDLEGFARTAGVSVAEFKRLFKDDAAGAFTAFETGLNGVITSGGDAFAVLEDLGITEIRQRDAVLRLANNYTGLRDSLGLANNAWIENNALTVESEKRYATAASKFQLAKNALNELGIELGAELLPMVVQGTEAITGLTREVAGMPDEMKTALVVVGTLGAGILGVTGSAALAAPALARLAENLTLLGRSAGVARALSATATVLAGPWGVAIAGATVALGFLVSKHIEAKNRVHDLTEAIRADSGVVAENTRQHMAKQLADDGTLRRAKDLGLSLPLITSAYLGNKDALAELTGEYHKAKDAADRRAAADAATLEQISAGTNLTEGRTQAERDAAAAEIARVGTLGELVRAAEQSSGQTAEATAAAEDYVAAQEEVERASAGAAESIEELGARVGLTEDEFTKLTESMAEQIAGFIDFNGTYTTLLQQRQQAEQEAAQKAGEAAGKTADAWKDAGKNAKVSFRDFVAELEKQVEAQDRYVENISLLAGRVSTAALQKIIEMGPTAAPLVADAIANGTQEGFDRLSDLAARGSASTFAGIQQQIVSAQPKLTQAARQLGQSTADYFSAALGRGEITAAEAIRRIDAIIAAADFLPQTAAVLGQETADRYSAGLRDGSLTVQDVVHDIDLSLAKLPTDTTTTLKVDGKDRSIRDIDALKTALNNVPNRTVTLTTLLTGNIVNANLAKAAADPRYGYGVLKAQGGPISGPGGPTDDRIPAWLSDGEYVIKASETKKHRRLLDLMNSGQLPADALHFAVGGPVLHNEVQTRLPSMNAINSAWRNVIAGPAKSMQAAADAAADAADNVGSTALGGGTGPGGWQWQIATLRKQFPGLGLNSAFRPGSKTVSGNASYHSRGRAVDVPPRMDVFNWLLANYGRTSPEIIYSPAGGRQIKNGAPHLYSGAVRAMHFNHVHWAYDQGGVASGTGLLPKLTPRPERVLSPEQTESFDRLVDVLGGGRYATGGLVVQMPSKTTGLQNTTDTAAYLRQAMTEVLVKVDDRELRRATTAYAAFNSAAVAAQKELAAAKATADEFADAARDAVSAYERDQGKLQSSIDDVTAAEKAATAARRELNEATKAKDTDKATRARENLAQAEEKLGEVWAANRTAQGDVAVSYAHMIAMQGKADQASQKLTAATAKEASAAVSASAAKDRQAAAEQKLNDAKAAALAYAKRIAAAAMSGSELTGLFSATDVVRGLEYAQKAYAASVEQAYKTTDPTEYQSKIDQLAEAGQRLQASQAANGASYATQRETIAATRIEVEKLALSYGFTSEQARALAESSVPLMNSGETLVASLERQLKAVVGFSQSISTLRSLGLSQGLIDQILEAGPQKGYELAQELISGGKGMVDRLNALQRELEAASNKLGQTAATSVYGVSTKQTGTTATTPTSTLPSLGTVKLPGVTLRARGGYVTGPGGPTDDLVPAMLSAGEFVMSAAATRGITRPVLEGMNARRSVGTPSRPAPVTVIVQAPEAPPVSTIGSIFGSVTVADPGAADLLWRRAGAVAGPLGVGGGR</sequence>
<name>A0ABV5LWY8_9ACTN</name>
<organism evidence="4 5">
    <name type="scientific">Kineococcus gynurae</name>
    <dbReference type="NCBI Taxonomy" id="452979"/>
    <lineage>
        <taxon>Bacteria</taxon>
        <taxon>Bacillati</taxon>
        <taxon>Actinomycetota</taxon>
        <taxon>Actinomycetes</taxon>
        <taxon>Kineosporiales</taxon>
        <taxon>Kineosporiaceae</taxon>
        <taxon>Kineococcus</taxon>
    </lineage>
</organism>
<evidence type="ECO:0000313" key="4">
    <source>
        <dbReference type="EMBL" id="MFB9378601.1"/>
    </source>
</evidence>
<dbReference type="RefSeq" id="WP_380136725.1">
    <property type="nucleotide sequence ID" value="NZ_JBHLUI010000008.1"/>
</dbReference>
<feature type="coiled-coil region" evidence="1">
    <location>
        <begin position="1392"/>
        <end position="1431"/>
    </location>
</feature>
<accession>A0ABV5LWY8</accession>
<gene>
    <name evidence="4" type="ORF">ACFFVI_16685</name>
</gene>
<evidence type="ECO:0000256" key="2">
    <source>
        <dbReference type="SAM" id="MobiDB-lite"/>
    </source>
</evidence>
<keyword evidence="5" id="KW-1185">Reference proteome</keyword>
<feature type="coiled-coil region" evidence="1">
    <location>
        <begin position="1678"/>
        <end position="1705"/>
    </location>
</feature>
<dbReference type="InterPro" id="IPR010090">
    <property type="entry name" value="Phage_tape_meas"/>
</dbReference>
<protein>
    <submittedName>
        <fullName evidence="4">Phage tail tape measure protein</fullName>
    </submittedName>
</protein>
<dbReference type="Pfam" id="PF10145">
    <property type="entry name" value="PhageMin_Tail"/>
    <property type="match status" value="1"/>
</dbReference>
<proteinExistence type="predicted"/>
<reference evidence="4 5" key="1">
    <citation type="submission" date="2024-09" db="EMBL/GenBank/DDBJ databases">
        <authorList>
            <person name="Sun Q."/>
            <person name="Mori K."/>
        </authorList>
    </citation>
    <scope>NUCLEOTIDE SEQUENCE [LARGE SCALE GENOMIC DNA]</scope>
    <source>
        <strain evidence="4 5">TISTR 1856</strain>
    </source>
</reference>
<evidence type="ECO:0000313" key="5">
    <source>
        <dbReference type="Proteomes" id="UP001589748"/>
    </source>
</evidence>
<comment type="caution">
    <text evidence="4">The sequence shown here is derived from an EMBL/GenBank/DDBJ whole genome shotgun (WGS) entry which is preliminary data.</text>
</comment>
<dbReference type="NCBIfam" id="TIGR01760">
    <property type="entry name" value="tape_meas_TP901"/>
    <property type="match status" value="1"/>
</dbReference>
<evidence type="ECO:0000256" key="1">
    <source>
        <dbReference type="SAM" id="Coils"/>
    </source>
</evidence>
<dbReference type="EMBL" id="JBHMDM010000007">
    <property type="protein sequence ID" value="MFB9378601.1"/>
    <property type="molecule type" value="Genomic_DNA"/>
</dbReference>
<feature type="region of interest" description="Disordered" evidence="2">
    <location>
        <begin position="102"/>
        <end position="126"/>
    </location>
</feature>
<dbReference type="Proteomes" id="UP001589748">
    <property type="component" value="Unassembled WGS sequence"/>
</dbReference>